<proteinExistence type="predicted"/>
<name>A0A9P9IUW9_9HYPO</name>
<dbReference type="Proteomes" id="UP000717696">
    <property type="component" value="Unassembled WGS sequence"/>
</dbReference>
<dbReference type="InterPro" id="IPR032710">
    <property type="entry name" value="NTF2-like_dom_sf"/>
</dbReference>
<keyword evidence="2" id="KW-1185">Reference proteome</keyword>
<evidence type="ECO:0000313" key="1">
    <source>
        <dbReference type="EMBL" id="KAH7131734.1"/>
    </source>
</evidence>
<organism evidence="1 2">
    <name type="scientific">Dactylonectria estremocensis</name>
    <dbReference type="NCBI Taxonomy" id="1079267"/>
    <lineage>
        <taxon>Eukaryota</taxon>
        <taxon>Fungi</taxon>
        <taxon>Dikarya</taxon>
        <taxon>Ascomycota</taxon>
        <taxon>Pezizomycotina</taxon>
        <taxon>Sordariomycetes</taxon>
        <taxon>Hypocreomycetidae</taxon>
        <taxon>Hypocreales</taxon>
        <taxon>Nectriaceae</taxon>
        <taxon>Dactylonectria</taxon>
    </lineage>
</organism>
<gene>
    <name evidence="1" type="ORF">B0J13DRAFT_108092</name>
</gene>
<dbReference type="Gene3D" id="3.10.450.50">
    <property type="match status" value="1"/>
</dbReference>
<dbReference type="OrthoDB" id="4270785at2759"/>
<protein>
    <recommendedName>
        <fullName evidence="3">SnoaL-like domain-containing protein</fullName>
    </recommendedName>
</protein>
<evidence type="ECO:0008006" key="3">
    <source>
        <dbReference type="Google" id="ProtNLM"/>
    </source>
</evidence>
<sequence>MDGIRTGTRRLTTRAALDDYIAGFNADDFPRYCAYYAEDIVMNISELQNKTLPGYIEWLKPLHSLVSEELIPQKIAIDVDGKYVVVDYHVQFRGLGDFKTDNFIDKFGPVYKGAGPLVQMSLWYHLDSNGFVSELEVNGFGLLKAAEAE</sequence>
<dbReference type="AlphaFoldDB" id="A0A9P9IUW9"/>
<accession>A0A9P9IUW9</accession>
<dbReference type="SUPFAM" id="SSF54427">
    <property type="entry name" value="NTF2-like"/>
    <property type="match status" value="1"/>
</dbReference>
<comment type="caution">
    <text evidence="1">The sequence shown here is derived from an EMBL/GenBank/DDBJ whole genome shotgun (WGS) entry which is preliminary data.</text>
</comment>
<evidence type="ECO:0000313" key="2">
    <source>
        <dbReference type="Proteomes" id="UP000717696"/>
    </source>
</evidence>
<dbReference type="EMBL" id="JAGMUU010000019">
    <property type="protein sequence ID" value="KAH7131734.1"/>
    <property type="molecule type" value="Genomic_DNA"/>
</dbReference>
<reference evidence="1" key="1">
    <citation type="journal article" date="2021" name="Nat. Commun.">
        <title>Genetic determinants of endophytism in the Arabidopsis root mycobiome.</title>
        <authorList>
            <person name="Mesny F."/>
            <person name="Miyauchi S."/>
            <person name="Thiergart T."/>
            <person name="Pickel B."/>
            <person name="Atanasova L."/>
            <person name="Karlsson M."/>
            <person name="Huettel B."/>
            <person name="Barry K.W."/>
            <person name="Haridas S."/>
            <person name="Chen C."/>
            <person name="Bauer D."/>
            <person name="Andreopoulos W."/>
            <person name="Pangilinan J."/>
            <person name="LaButti K."/>
            <person name="Riley R."/>
            <person name="Lipzen A."/>
            <person name="Clum A."/>
            <person name="Drula E."/>
            <person name="Henrissat B."/>
            <person name="Kohler A."/>
            <person name="Grigoriev I.V."/>
            <person name="Martin F.M."/>
            <person name="Hacquard S."/>
        </authorList>
    </citation>
    <scope>NUCLEOTIDE SEQUENCE</scope>
    <source>
        <strain evidence="1">MPI-CAGE-AT-0021</strain>
    </source>
</reference>